<dbReference type="STRING" id="966.BTA35_0208800"/>
<evidence type="ECO:0000256" key="5">
    <source>
        <dbReference type="ARBA" id="ARBA00022842"/>
    </source>
</evidence>
<evidence type="ECO:0000256" key="6">
    <source>
        <dbReference type="ARBA" id="ARBA00023211"/>
    </source>
</evidence>
<evidence type="ECO:0000256" key="4">
    <source>
        <dbReference type="ARBA" id="ARBA00022801"/>
    </source>
</evidence>
<evidence type="ECO:0000259" key="7">
    <source>
        <dbReference type="PROSITE" id="PS51462"/>
    </source>
</evidence>
<dbReference type="NCBIfam" id="NF007980">
    <property type="entry name" value="PRK10707.1"/>
    <property type="match status" value="1"/>
</dbReference>
<proteinExistence type="predicted"/>
<dbReference type="InterPro" id="IPR045121">
    <property type="entry name" value="CoAse"/>
</dbReference>
<dbReference type="SUPFAM" id="SSF55811">
    <property type="entry name" value="Nudix"/>
    <property type="match status" value="1"/>
</dbReference>
<evidence type="ECO:0000256" key="1">
    <source>
        <dbReference type="ARBA" id="ARBA00001936"/>
    </source>
</evidence>
<dbReference type="AlphaFoldDB" id="A0A1T1HC08"/>
<dbReference type="GO" id="GO:0046872">
    <property type="term" value="F:metal ion binding"/>
    <property type="evidence" value="ECO:0007669"/>
    <property type="project" value="UniProtKB-KW"/>
</dbReference>
<dbReference type="PANTHER" id="PTHR12992:SF11">
    <property type="entry name" value="MITOCHONDRIAL COENZYME A DIPHOSPHATASE NUDT8"/>
    <property type="match status" value="1"/>
</dbReference>
<evidence type="ECO:0000313" key="9">
    <source>
        <dbReference type="Proteomes" id="UP000190064"/>
    </source>
</evidence>
<dbReference type="Pfam" id="PF00293">
    <property type="entry name" value="NUDIX"/>
    <property type="match status" value="1"/>
</dbReference>
<dbReference type="EMBL" id="MTSD02000003">
    <property type="protein sequence ID" value="OOV87404.1"/>
    <property type="molecule type" value="Genomic_DNA"/>
</dbReference>
<dbReference type="InterPro" id="IPR015797">
    <property type="entry name" value="NUDIX_hydrolase-like_dom_sf"/>
</dbReference>
<dbReference type="CDD" id="cd03426">
    <property type="entry name" value="NUDIX_CoAse_Nudt7"/>
    <property type="match status" value="1"/>
</dbReference>
<sequence length="225" mass="25265">MHQETKISAGQPTDYLARLREKLTHFTPSRIKGPHPDAAVLIALTDDPFDPEIILTRRASHLSSHSGQVAFPGGMRDKTDRNLKHTALRESEEEVAMPPEHVEIIGKLNQVVSHMGVRVTPWVGIVPANIELTANEDELDAIFRVPLSFFLRDERHHTDVIPVEKRAIYVPCYHFDEFVIWGLSAMMLVDLLDTGIGADISLTKAPEPGSPLRHLEPSKHRRVSE</sequence>
<organism evidence="8 9">
    <name type="scientific">Oceanospirillum linum</name>
    <dbReference type="NCBI Taxonomy" id="966"/>
    <lineage>
        <taxon>Bacteria</taxon>
        <taxon>Pseudomonadati</taxon>
        <taxon>Pseudomonadota</taxon>
        <taxon>Gammaproteobacteria</taxon>
        <taxon>Oceanospirillales</taxon>
        <taxon>Oceanospirillaceae</taxon>
        <taxon>Oceanospirillum</taxon>
    </lineage>
</organism>
<keyword evidence="3" id="KW-0479">Metal-binding</keyword>
<dbReference type="PROSITE" id="PS51462">
    <property type="entry name" value="NUDIX"/>
    <property type="match status" value="1"/>
</dbReference>
<feature type="domain" description="Nudix hydrolase" evidence="7">
    <location>
        <begin position="35"/>
        <end position="167"/>
    </location>
</feature>
<dbReference type="Gene3D" id="3.90.79.10">
    <property type="entry name" value="Nucleoside Triphosphate Pyrophosphohydrolase"/>
    <property type="match status" value="1"/>
</dbReference>
<dbReference type="GO" id="GO:0010945">
    <property type="term" value="F:coenzyme A diphosphatase activity"/>
    <property type="evidence" value="ECO:0007669"/>
    <property type="project" value="InterPro"/>
</dbReference>
<comment type="caution">
    <text evidence="8">The sequence shown here is derived from an EMBL/GenBank/DDBJ whole genome shotgun (WGS) entry which is preliminary data.</text>
</comment>
<evidence type="ECO:0000256" key="2">
    <source>
        <dbReference type="ARBA" id="ARBA00001946"/>
    </source>
</evidence>
<accession>A0A1T1HC08</accession>
<evidence type="ECO:0000313" key="8">
    <source>
        <dbReference type="EMBL" id="OOV87404.1"/>
    </source>
</evidence>
<dbReference type="PANTHER" id="PTHR12992">
    <property type="entry name" value="NUDIX HYDROLASE"/>
    <property type="match status" value="1"/>
</dbReference>
<keyword evidence="9" id="KW-1185">Reference proteome</keyword>
<dbReference type="Proteomes" id="UP000190064">
    <property type="component" value="Unassembled WGS sequence"/>
</dbReference>
<evidence type="ECO:0000256" key="3">
    <source>
        <dbReference type="ARBA" id="ARBA00022723"/>
    </source>
</evidence>
<gene>
    <name evidence="8" type="ORF">BTA35_0208800</name>
</gene>
<keyword evidence="6" id="KW-0464">Manganese</keyword>
<comment type="cofactor">
    <cofactor evidence="2">
        <name>Mg(2+)</name>
        <dbReference type="ChEBI" id="CHEBI:18420"/>
    </cofactor>
</comment>
<comment type="cofactor">
    <cofactor evidence="1">
        <name>Mn(2+)</name>
        <dbReference type="ChEBI" id="CHEBI:29035"/>
    </cofactor>
</comment>
<reference evidence="8" key="1">
    <citation type="submission" date="2017-02" db="EMBL/GenBank/DDBJ databases">
        <title>Draft Genome Sequence of the Salt Water Bacterium Oceanospirillum linum ATCC 11336.</title>
        <authorList>
            <person name="Trachtenberg A.M."/>
            <person name="Carney J.G."/>
            <person name="Linnane J.D."/>
            <person name="Rheaume B.A."/>
            <person name="Pitts N.L."/>
            <person name="Mykles D.L."/>
            <person name="Maclea K.S."/>
        </authorList>
    </citation>
    <scope>NUCLEOTIDE SEQUENCE [LARGE SCALE GENOMIC DNA]</scope>
    <source>
        <strain evidence="8">ATCC 11336</strain>
    </source>
</reference>
<name>A0A1T1HC08_OCELI</name>
<dbReference type="InterPro" id="IPR000086">
    <property type="entry name" value="NUDIX_hydrolase_dom"/>
</dbReference>
<keyword evidence="4" id="KW-0378">Hydrolase</keyword>
<protein>
    <submittedName>
        <fullName evidence="8">CoA pyrophosphatase</fullName>
    </submittedName>
</protein>
<keyword evidence="5" id="KW-0460">Magnesium</keyword>